<evidence type="ECO:0000259" key="2">
    <source>
        <dbReference type="Pfam" id="PF14340"/>
    </source>
</evidence>
<evidence type="ECO:0000313" key="3">
    <source>
        <dbReference type="EMBL" id="MBP1993094.1"/>
    </source>
</evidence>
<dbReference type="InterPro" id="IPR016942">
    <property type="entry name" value="UCP030042"/>
</dbReference>
<dbReference type="Proteomes" id="UP001519287">
    <property type="component" value="Unassembled WGS sequence"/>
</dbReference>
<protein>
    <submittedName>
        <fullName evidence="3">Membrane channel-forming protein YqfA (Hemolysin III family)</fullName>
    </submittedName>
</protein>
<feature type="domain" description="DUF4395" evidence="2">
    <location>
        <begin position="6"/>
        <end position="131"/>
    </location>
</feature>
<feature type="transmembrane region" description="Helical" evidence="1">
    <location>
        <begin position="31"/>
        <end position="56"/>
    </location>
</feature>
<gene>
    <name evidence="3" type="ORF">J2Z66_004711</name>
</gene>
<dbReference type="PIRSF" id="PIRSF030042">
    <property type="entry name" value="UCP030042"/>
    <property type="match status" value="1"/>
</dbReference>
<feature type="transmembrane region" description="Helical" evidence="1">
    <location>
        <begin position="101"/>
        <end position="127"/>
    </location>
</feature>
<dbReference type="InterPro" id="IPR025508">
    <property type="entry name" value="DUF4395"/>
</dbReference>
<keyword evidence="1" id="KW-0472">Membrane</keyword>
<accession>A0ABS4IZS5</accession>
<evidence type="ECO:0000256" key="1">
    <source>
        <dbReference type="SAM" id="Phobius"/>
    </source>
</evidence>
<feature type="transmembrane region" description="Helical" evidence="1">
    <location>
        <begin position="77"/>
        <end position="95"/>
    </location>
</feature>
<proteinExistence type="predicted"/>
<sequence>MKEIPIPYVRSNQAAMVLFIALAVVLQQPWIIMLVGLVEVVGLIAGVKGNLFVSMAKPFLGSLIATSQKEAAELQRFNNSIAVTLLIISTISFLLNFQVAGYIFAGMVAIAAFVAICGYCIGCTLYYQYKRLRARTR</sequence>
<evidence type="ECO:0000313" key="4">
    <source>
        <dbReference type="Proteomes" id="UP001519287"/>
    </source>
</evidence>
<dbReference type="Pfam" id="PF14340">
    <property type="entry name" value="DUF4395"/>
    <property type="match status" value="1"/>
</dbReference>
<reference evidence="3 4" key="1">
    <citation type="submission" date="2021-03" db="EMBL/GenBank/DDBJ databases">
        <title>Genomic Encyclopedia of Type Strains, Phase IV (KMG-IV): sequencing the most valuable type-strain genomes for metagenomic binning, comparative biology and taxonomic classification.</title>
        <authorList>
            <person name="Goeker M."/>
        </authorList>
    </citation>
    <scope>NUCLEOTIDE SEQUENCE [LARGE SCALE GENOMIC DNA]</scope>
    <source>
        <strain evidence="3 4">DSM 26048</strain>
    </source>
</reference>
<dbReference type="EMBL" id="JAGGLB010000016">
    <property type="protein sequence ID" value="MBP1993094.1"/>
    <property type="molecule type" value="Genomic_DNA"/>
</dbReference>
<comment type="caution">
    <text evidence="3">The sequence shown here is derived from an EMBL/GenBank/DDBJ whole genome shotgun (WGS) entry which is preliminary data.</text>
</comment>
<dbReference type="RefSeq" id="WP_209974631.1">
    <property type="nucleotide sequence ID" value="NZ_JAGGLB010000016.1"/>
</dbReference>
<keyword evidence="1" id="KW-1133">Transmembrane helix</keyword>
<feature type="transmembrane region" description="Helical" evidence="1">
    <location>
        <begin position="7"/>
        <end position="25"/>
    </location>
</feature>
<keyword evidence="1" id="KW-0812">Transmembrane</keyword>
<name>A0ABS4IZS5_9BACL</name>
<keyword evidence="4" id="KW-1185">Reference proteome</keyword>
<organism evidence="3 4">
    <name type="scientific">Paenibacillus eucommiae</name>
    <dbReference type="NCBI Taxonomy" id="1355755"/>
    <lineage>
        <taxon>Bacteria</taxon>
        <taxon>Bacillati</taxon>
        <taxon>Bacillota</taxon>
        <taxon>Bacilli</taxon>
        <taxon>Bacillales</taxon>
        <taxon>Paenibacillaceae</taxon>
        <taxon>Paenibacillus</taxon>
    </lineage>
</organism>